<proteinExistence type="predicted"/>
<feature type="region of interest" description="Disordered" evidence="4">
    <location>
        <begin position="278"/>
        <end position="300"/>
    </location>
</feature>
<dbReference type="GO" id="GO:0016279">
    <property type="term" value="F:protein-lysine N-methyltransferase activity"/>
    <property type="evidence" value="ECO:0007669"/>
    <property type="project" value="InterPro"/>
</dbReference>
<accession>A0A0K8NZU5</accession>
<evidence type="ECO:0000256" key="5">
    <source>
        <dbReference type="SAM" id="SignalP"/>
    </source>
</evidence>
<dbReference type="CDD" id="cd02440">
    <property type="entry name" value="AdoMet_MTases"/>
    <property type="match status" value="1"/>
</dbReference>
<organism evidence="7 8">
    <name type="scientific">Piscinibacter sakaiensis</name>
    <name type="common">Ideonella sakaiensis</name>
    <dbReference type="NCBI Taxonomy" id="1547922"/>
    <lineage>
        <taxon>Bacteria</taxon>
        <taxon>Pseudomonadati</taxon>
        <taxon>Pseudomonadota</taxon>
        <taxon>Betaproteobacteria</taxon>
        <taxon>Burkholderiales</taxon>
        <taxon>Sphaerotilaceae</taxon>
        <taxon>Piscinibacter</taxon>
    </lineage>
</organism>
<dbReference type="PANTHER" id="PTHR13610">
    <property type="entry name" value="METHYLTRANSFERASE DOMAIN-CONTAINING PROTEIN"/>
    <property type="match status" value="1"/>
</dbReference>
<evidence type="ECO:0000256" key="4">
    <source>
        <dbReference type="SAM" id="MobiDB-lite"/>
    </source>
</evidence>
<dbReference type="InterPro" id="IPR026170">
    <property type="entry name" value="FAM173A/B"/>
</dbReference>
<dbReference type="PANTHER" id="PTHR13610:SF11">
    <property type="entry name" value="METHYLTRANSFERASE DOMAIN-CONTAINING PROTEIN"/>
    <property type="match status" value="1"/>
</dbReference>
<dbReference type="RefSeq" id="WP_054019938.1">
    <property type="nucleotide sequence ID" value="NZ_BBYR01000030.1"/>
</dbReference>
<evidence type="ECO:0000256" key="2">
    <source>
        <dbReference type="ARBA" id="ARBA00022679"/>
    </source>
</evidence>
<dbReference type="OrthoDB" id="281208at2"/>
<dbReference type="EMBL" id="BBYR01000030">
    <property type="protein sequence ID" value="GAP35906.1"/>
    <property type="molecule type" value="Genomic_DNA"/>
</dbReference>
<keyword evidence="2" id="KW-0808">Transferase</keyword>
<reference evidence="8" key="1">
    <citation type="submission" date="2015-07" db="EMBL/GenBank/DDBJ databases">
        <title>Discovery of a poly(ethylene terephthalate assimilation.</title>
        <authorList>
            <person name="Yoshida S."/>
            <person name="Hiraga K."/>
            <person name="Takehana T."/>
            <person name="Taniguchi I."/>
            <person name="Yamaji H."/>
            <person name="Maeda Y."/>
            <person name="Toyohara K."/>
            <person name="Miyamoto K."/>
            <person name="Kimura Y."/>
            <person name="Oda K."/>
        </authorList>
    </citation>
    <scope>NUCLEOTIDE SEQUENCE [LARGE SCALE GENOMIC DNA]</scope>
    <source>
        <strain evidence="8">NBRC 110686 / TISTR 2288 / 201-F6</strain>
    </source>
</reference>
<dbReference type="Pfam" id="PF13649">
    <property type="entry name" value="Methyltransf_25"/>
    <property type="match status" value="1"/>
</dbReference>
<dbReference type="SUPFAM" id="SSF53335">
    <property type="entry name" value="S-adenosyl-L-methionine-dependent methyltransferases"/>
    <property type="match status" value="1"/>
</dbReference>
<sequence>MSPSAPTLPAAAPSRARRALAASCLLAALALPGLPRPAAAAEEVPFITTPDHVTLAMLELAGLRAGEHLIDLGSGDGRIVITAARRFGASGLGVELDPALVQRSRAAAQAAGVQARTEFREQDLFATDLARAQVITMYLLPAVNLQLRPRLLALAPGTRIVSHDWDLGDWAPERTLTLDVPDKAIGLEKRSRVHLWVVPARVDGRWCGPAGTLTVTQRFQAFSATYEAAGLPAPLGVHDGRILGTRLSAVQPATGSTLELEAGRDTLTVRRALGGGTPATGAVFQRAGPQGCPADPPARP</sequence>
<feature type="signal peptide" evidence="5">
    <location>
        <begin position="1"/>
        <end position="40"/>
    </location>
</feature>
<keyword evidence="5" id="KW-0732">Signal</keyword>
<keyword evidence="8" id="KW-1185">Reference proteome</keyword>
<evidence type="ECO:0000259" key="6">
    <source>
        <dbReference type="Pfam" id="PF13649"/>
    </source>
</evidence>
<reference evidence="7 8" key="2">
    <citation type="journal article" date="2016" name="Science">
        <title>A bacterium that degrades and assimilates poly(ethylene terephthalate).</title>
        <authorList>
            <person name="Yoshida S."/>
            <person name="Hiraga K."/>
            <person name="Takehana T."/>
            <person name="Taniguchi I."/>
            <person name="Yamaji H."/>
            <person name="Maeda Y."/>
            <person name="Toyohara K."/>
            <person name="Miyamoto K."/>
            <person name="Kimura Y."/>
            <person name="Oda K."/>
        </authorList>
    </citation>
    <scope>NUCLEOTIDE SEQUENCE [LARGE SCALE GENOMIC DNA]</scope>
    <source>
        <strain evidence="8">NBRC 110686 / TISTR 2288 / 201-F6</strain>
    </source>
</reference>
<dbReference type="InterPro" id="IPR041698">
    <property type="entry name" value="Methyltransf_25"/>
</dbReference>
<name>A0A0K8NZU5_PISS1</name>
<dbReference type="AlphaFoldDB" id="A0A0K8NZU5"/>
<dbReference type="InterPro" id="IPR029063">
    <property type="entry name" value="SAM-dependent_MTases_sf"/>
</dbReference>
<evidence type="ECO:0000256" key="1">
    <source>
        <dbReference type="ARBA" id="ARBA00022603"/>
    </source>
</evidence>
<dbReference type="Gene3D" id="3.40.50.150">
    <property type="entry name" value="Vaccinia Virus protein VP39"/>
    <property type="match status" value="1"/>
</dbReference>
<keyword evidence="3" id="KW-0949">S-adenosyl-L-methionine</keyword>
<protein>
    <recommendedName>
        <fullName evidence="6">Methyltransferase domain-containing protein</fullName>
    </recommendedName>
</protein>
<evidence type="ECO:0000313" key="8">
    <source>
        <dbReference type="Proteomes" id="UP000037660"/>
    </source>
</evidence>
<evidence type="ECO:0000313" key="7">
    <source>
        <dbReference type="EMBL" id="GAP35906.1"/>
    </source>
</evidence>
<evidence type="ECO:0000256" key="3">
    <source>
        <dbReference type="ARBA" id="ARBA00022691"/>
    </source>
</evidence>
<feature type="domain" description="Methyltransferase" evidence="6">
    <location>
        <begin position="70"/>
        <end position="137"/>
    </location>
</feature>
<gene>
    <name evidence="7" type="ORF">ISF6_1746</name>
</gene>
<feature type="chain" id="PRO_5005513563" description="Methyltransferase domain-containing protein" evidence="5">
    <location>
        <begin position="41"/>
        <end position="300"/>
    </location>
</feature>
<comment type="caution">
    <text evidence="7">The sequence shown here is derived from an EMBL/GenBank/DDBJ whole genome shotgun (WGS) entry which is preliminary data.</text>
</comment>
<dbReference type="GO" id="GO:0032259">
    <property type="term" value="P:methylation"/>
    <property type="evidence" value="ECO:0007669"/>
    <property type="project" value="UniProtKB-KW"/>
</dbReference>
<dbReference type="Proteomes" id="UP000037660">
    <property type="component" value="Unassembled WGS sequence"/>
</dbReference>
<dbReference type="STRING" id="1547922.ISF6_1746"/>
<keyword evidence="1" id="KW-0489">Methyltransferase</keyword>